<evidence type="ECO:0000313" key="2">
    <source>
        <dbReference type="EMBL" id="EYC21771.1"/>
    </source>
</evidence>
<feature type="domain" description="Endonuclease/exonuclease/phosphatase" evidence="1">
    <location>
        <begin position="84"/>
        <end position="364"/>
    </location>
</feature>
<sequence>MLEFAGLSSSQTLYVIQKRYPKTMRRPHPMQMGTLSATERSFSWERVHRYRIRPLHAVLMNLLLLIGLATLCECSRKDSSIRLMSFNVWTSGKSVYNGLQKIARHIKKVRPDIVAMQEISDEAGLDYIVTDLADNWNWVRCTTSETWFPDVAILTNLKIVGPCTATSRAIAIPVETRTGRSLLIWNAHFNYKMFGPLAAQMKMVKSSDQLLSVELLSGRVKNAQEVLDHPLTNEWQRRNQPIVVAGDFNTPSHLDWIEATRKQHGGWVVRWPVTQLFERAGFHDAYRTLYPDANIHPGHTWSPIQRFSKEWGYKYIPEPQDRLDYVFHSGPIRAVNATLYCGTEPLTEISTNGRYKRNDYPSDHYALIVELVM</sequence>
<name>A0A016V3D0_9BILA</name>
<dbReference type="PANTHER" id="PTHR41349">
    <property type="match status" value="1"/>
</dbReference>
<dbReference type="GO" id="GO:0003824">
    <property type="term" value="F:catalytic activity"/>
    <property type="evidence" value="ECO:0007669"/>
    <property type="project" value="InterPro"/>
</dbReference>
<dbReference type="EMBL" id="JARK01001354">
    <property type="protein sequence ID" value="EYC21771.1"/>
    <property type="molecule type" value="Genomic_DNA"/>
</dbReference>
<dbReference type="PANTHER" id="PTHR41349:SF1">
    <property type="entry name" value="PROTEIN CBG08683"/>
    <property type="match status" value="1"/>
</dbReference>
<proteinExistence type="predicted"/>
<reference evidence="3" key="1">
    <citation type="journal article" date="2015" name="Nat. Genet.">
        <title>The genome and transcriptome of the zoonotic hookworm Ancylostoma ceylanicum identify infection-specific gene families.</title>
        <authorList>
            <person name="Schwarz E.M."/>
            <person name="Hu Y."/>
            <person name="Antoshechkin I."/>
            <person name="Miller M.M."/>
            <person name="Sternberg P.W."/>
            <person name="Aroian R.V."/>
        </authorList>
    </citation>
    <scope>NUCLEOTIDE SEQUENCE</scope>
    <source>
        <strain evidence="3">HY135</strain>
    </source>
</reference>
<evidence type="ECO:0000313" key="3">
    <source>
        <dbReference type="Proteomes" id="UP000024635"/>
    </source>
</evidence>
<evidence type="ECO:0000259" key="1">
    <source>
        <dbReference type="Pfam" id="PF03372"/>
    </source>
</evidence>
<organism evidence="2 3">
    <name type="scientific">Ancylostoma ceylanicum</name>
    <dbReference type="NCBI Taxonomy" id="53326"/>
    <lineage>
        <taxon>Eukaryota</taxon>
        <taxon>Metazoa</taxon>
        <taxon>Ecdysozoa</taxon>
        <taxon>Nematoda</taxon>
        <taxon>Chromadorea</taxon>
        <taxon>Rhabditida</taxon>
        <taxon>Rhabditina</taxon>
        <taxon>Rhabditomorpha</taxon>
        <taxon>Strongyloidea</taxon>
        <taxon>Ancylostomatidae</taxon>
        <taxon>Ancylostomatinae</taxon>
        <taxon>Ancylostoma</taxon>
    </lineage>
</organism>
<dbReference type="Pfam" id="PF03372">
    <property type="entry name" value="Exo_endo_phos"/>
    <property type="match status" value="1"/>
</dbReference>
<dbReference type="OrthoDB" id="276515at2759"/>
<accession>A0A016V3D0</accession>
<keyword evidence="3" id="KW-1185">Reference proteome</keyword>
<protein>
    <recommendedName>
        <fullName evidence="1">Endonuclease/exonuclease/phosphatase domain-containing protein</fullName>
    </recommendedName>
</protein>
<dbReference type="AlphaFoldDB" id="A0A016V3D0"/>
<dbReference type="Gene3D" id="3.60.10.10">
    <property type="entry name" value="Endonuclease/exonuclease/phosphatase"/>
    <property type="match status" value="1"/>
</dbReference>
<dbReference type="InterPro" id="IPR036691">
    <property type="entry name" value="Endo/exonu/phosph_ase_sf"/>
</dbReference>
<gene>
    <name evidence="2" type="primary">Acey_s0018.g3521</name>
    <name evidence="2" type="ORF">Y032_0018g3521</name>
</gene>
<dbReference type="InterPro" id="IPR005135">
    <property type="entry name" value="Endo/exonuclease/phosphatase"/>
</dbReference>
<dbReference type="Proteomes" id="UP000024635">
    <property type="component" value="Unassembled WGS sequence"/>
</dbReference>
<dbReference type="SUPFAM" id="SSF56219">
    <property type="entry name" value="DNase I-like"/>
    <property type="match status" value="1"/>
</dbReference>
<comment type="caution">
    <text evidence="2">The sequence shown here is derived from an EMBL/GenBank/DDBJ whole genome shotgun (WGS) entry which is preliminary data.</text>
</comment>